<evidence type="ECO:0000313" key="3">
    <source>
        <dbReference type="EMBL" id="JAS23940.1"/>
    </source>
</evidence>
<evidence type="ECO:0000256" key="1">
    <source>
        <dbReference type="SAM" id="MobiDB-lite"/>
    </source>
</evidence>
<sequence>MKFFSFGHFPMIGITLELLIHVVHSKEDTWPSKSRVILKKQGDWNARENSGDTRFSSQVQQKYSTLHKKFINNERTHGERQDRLQRKNKNYKDQGNEDMYNIKPHDEHILKNGNIEYPGAEYSKSESKLQGKSGLPILNNNKIYKSKKNKYNKKLKNSNIEEASIINDDPTIYTKNKFIKKQLKNKSEKKHYTKTNDDNKQDTVDYNLNGLDEVKGKGKSKKKSISNNNQIRDYNEHDLMEEYLQVTEKYLAYKEECDQLKKKYFMDCHLGDNVDETKFNNHLNLPDQEELGKNIQGITDDKEENEITVEEENNTDDSIQEDSRKNTFDPEMSQGPREVIGQNKNSENLLNDPKTKLVKKYMVVDVTNEDELCNDDTKNKEDINELNVKTFMYIVEEEINGRQIKYTVVEDSEDAYCNFPEEVLLQ</sequence>
<dbReference type="AlphaFoldDB" id="A0A1B6DE76"/>
<dbReference type="EMBL" id="GEDC01013358">
    <property type="protein sequence ID" value="JAS23940.1"/>
    <property type="molecule type" value="Transcribed_RNA"/>
</dbReference>
<protein>
    <submittedName>
        <fullName evidence="3">Uncharacterized protein</fullName>
    </submittedName>
</protein>
<feature type="compositionally biased region" description="Acidic residues" evidence="1">
    <location>
        <begin position="308"/>
        <end position="320"/>
    </location>
</feature>
<feature type="region of interest" description="Disordered" evidence="1">
    <location>
        <begin position="308"/>
        <end position="339"/>
    </location>
</feature>
<keyword evidence="2" id="KW-0732">Signal</keyword>
<name>A0A1B6DE76_9HEMI</name>
<organism evidence="3">
    <name type="scientific">Clastoptera arizonana</name>
    <name type="common">Arizona spittle bug</name>
    <dbReference type="NCBI Taxonomy" id="38151"/>
    <lineage>
        <taxon>Eukaryota</taxon>
        <taxon>Metazoa</taxon>
        <taxon>Ecdysozoa</taxon>
        <taxon>Arthropoda</taxon>
        <taxon>Hexapoda</taxon>
        <taxon>Insecta</taxon>
        <taxon>Pterygota</taxon>
        <taxon>Neoptera</taxon>
        <taxon>Paraneoptera</taxon>
        <taxon>Hemiptera</taxon>
        <taxon>Auchenorrhyncha</taxon>
        <taxon>Cercopoidea</taxon>
        <taxon>Clastopteridae</taxon>
        <taxon>Clastoptera</taxon>
    </lineage>
</organism>
<feature type="region of interest" description="Disordered" evidence="1">
    <location>
        <begin position="184"/>
        <end position="204"/>
    </location>
</feature>
<accession>A0A1B6DE76</accession>
<feature type="compositionally biased region" description="Basic residues" evidence="1">
    <location>
        <begin position="184"/>
        <end position="193"/>
    </location>
</feature>
<feature type="chain" id="PRO_5008581320" evidence="2">
    <location>
        <begin position="26"/>
        <end position="426"/>
    </location>
</feature>
<gene>
    <name evidence="3" type="ORF">g.18240</name>
</gene>
<feature type="compositionally biased region" description="Basic and acidic residues" evidence="1">
    <location>
        <begin position="194"/>
        <end position="203"/>
    </location>
</feature>
<feature type="signal peptide" evidence="2">
    <location>
        <begin position="1"/>
        <end position="25"/>
    </location>
</feature>
<evidence type="ECO:0000256" key="2">
    <source>
        <dbReference type="SAM" id="SignalP"/>
    </source>
</evidence>
<feature type="region of interest" description="Disordered" evidence="1">
    <location>
        <begin position="75"/>
        <end position="99"/>
    </location>
</feature>
<feature type="compositionally biased region" description="Basic and acidic residues" evidence="1">
    <location>
        <begin position="75"/>
        <end position="95"/>
    </location>
</feature>
<proteinExistence type="predicted"/>
<reference evidence="3" key="1">
    <citation type="submission" date="2015-12" db="EMBL/GenBank/DDBJ databases">
        <title>De novo transcriptome assembly of four potential Pierce s Disease insect vectors from Arizona vineyards.</title>
        <authorList>
            <person name="Tassone E.E."/>
        </authorList>
    </citation>
    <scope>NUCLEOTIDE SEQUENCE</scope>
</reference>